<feature type="non-terminal residue" evidence="1">
    <location>
        <position position="106"/>
    </location>
</feature>
<accession>A0ABN8IH71</accession>
<dbReference type="EMBL" id="OW152836">
    <property type="protein sequence ID" value="CAH2057018.1"/>
    <property type="molecule type" value="Genomic_DNA"/>
</dbReference>
<organism evidence="1 2">
    <name type="scientific">Iphiclides podalirius</name>
    <name type="common">scarce swallowtail</name>
    <dbReference type="NCBI Taxonomy" id="110791"/>
    <lineage>
        <taxon>Eukaryota</taxon>
        <taxon>Metazoa</taxon>
        <taxon>Ecdysozoa</taxon>
        <taxon>Arthropoda</taxon>
        <taxon>Hexapoda</taxon>
        <taxon>Insecta</taxon>
        <taxon>Pterygota</taxon>
        <taxon>Neoptera</taxon>
        <taxon>Endopterygota</taxon>
        <taxon>Lepidoptera</taxon>
        <taxon>Glossata</taxon>
        <taxon>Ditrysia</taxon>
        <taxon>Papilionoidea</taxon>
        <taxon>Papilionidae</taxon>
        <taxon>Papilioninae</taxon>
        <taxon>Iphiclides</taxon>
    </lineage>
</organism>
<evidence type="ECO:0000313" key="1">
    <source>
        <dbReference type="EMBL" id="CAH2057018.1"/>
    </source>
</evidence>
<name>A0ABN8IH71_9NEOP</name>
<proteinExistence type="predicted"/>
<protein>
    <submittedName>
        <fullName evidence="1">Uncharacterized protein</fullName>
    </submittedName>
</protein>
<gene>
    <name evidence="1" type="ORF">IPOD504_LOCUS9937</name>
</gene>
<evidence type="ECO:0000313" key="2">
    <source>
        <dbReference type="Proteomes" id="UP000837857"/>
    </source>
</evidence>
<dbReference type="Proteomes" id="UP000837857">
    <property type="component" value="Chromosome 24"/>
</dbReference>
<reference evidence="1" key="1">
    <citation type="submission" date="2022-03" db="EMBL/GenBank/DDBJ databases">
        <authorList>
            <person name="Martin H S."/>
        </authorList>
    </citation>
    <scope>NUCLEOTIDE SEQUENCE</scope>
</reference>
<keyword evidence="2" id="KW-1185">Reference proteome</keyword>
<sequence length="106" mass="11778">MQDALQTFVPRYPSIGRFSTYGLRLRTYATSYGSGLGIRATSAAYGCGLQLRPTAAAYGSTACTDTVMKKSVPLKPTQTELNSLCSSHRARNRESHWKLFERNPRE</sequence>